<dbReference type="PANTHER" id="PTHR37817">
    <property type="entry name" value="N-ACETYLTRANSFERASE EIS"/>
    <property type="match status" value="1"/>
</dbReference>
<evidence type="ECO:0000259" key="1">
    <source>
        <dbReference type="PROSITE" id="PS51186"/>
    </source>
</evidence>
<dbReference type="InterPro" id="IPR036527">
    <property type="entry name" value="SCP2_sterol-bd_dom_sf"/>
</dbReference>
<dbReference type="GO" id="GO:0034069">
    <property type="term" value="F:aminoglycoside N-acetyltransferase activity"/>
    <property type="evidence" value="ECO:0007669"/>
    <property type="project" value="TreeGrafter"/>
</dbReference>
<dbReference type="InterPro" id="IPR000182">
    <property type="entry name" value="GNAT_dom"/>
</dbReference>
<dbReference type="InterPro" id="IPR016181">
    <property type="entry name" value="Acyl_CoA_acyltransferase"/>
</dbReference>
<protein>
    <submittedName>
        <fullName evidence="2">GNAT family acetyltransferase</fullName>
    </submittedName>
</protein>
<dbReference type="Gene3D" id="3.30.1050.10">
    <property type="entry name" value="SCP2 sterol-binding domain"/>
    <property type="match status" value="1"/>
</dbReference>
<keyword evidence="2" id="KW-0808">Transferase</keyword>
<dbReference type="RefSeq" id="WP_068161244.1">
    <property type="nucleotide sequence ID" value="NZ_JXJX01000005.1"/>
</dbReference>
<dbReference type="PROSITE" id="PS51186">
    <property type="entry name" value="GNAT"/>
    <property type="match status" value="1"/>
</dbReference>
<dbReference type="STRING" id="1348632.GCA_001591745_00598"/>
<feature type="domain" description="N-acetyltransferase" evidence="1">
    <location>
        <begin position="1"/>
        <end position="138"/>
    </location>
</feature>
<accession>A0A2A5S194</accession>
<dbReference type="Pfam" id="PF13527">
    <property type="entry name" value="Acetyltransf_9"/>
    <property type="match status" value="1"/>
</dbReference>
<dbReference type="AlphaFoldDB" id="A0A2A5S194"/>
<dbReference type="GO" id="GO:0030649">
    <property type="term" value="P:aminoglycoside antibiotic catabolic process"/>
    <property type="evidence" value="ECO:0007669"/>
    <property type="project" value="TreeGrafter"/>
</dbReference>
<evidence type="ECO:0000313" key="3">
    <source>
        <dbReference type="Proteomes" id="UP000242246"/>
    </source>
</evidence>
<comment type="caution">
    <text evidence="2">The sequence shown here is derived from an EMBL/GenBank/DDBJ whole genome shotgun (WGS) entry which is preliminary data.</text>
</comment>
<reference evidence="2 3" key="1">
    <citation type="submission" date="2014-12" db="EMBL/GenBank/DDBJ databases">
        <title>Draft genome sequences of 10 type strains of Lactococcus.</title>
        <authorList>
            <person name="Sun Z."/>
            <person name="Zhong Z."/>
            <person name="Liu W."/>
            <person name="Zhang W."/>
            <person name="Zhang H."/>
        </authorList>
    </citation>
    <scope>NUCLEOTIDE SEQUENCE [LARGE SCALE GENOMIC DNA]</scope>
    <source>
        <strain evidence="2 3">DSM 20686</strain>
    </source>
</reference>
<dbReference type="InterPro" id="IPR051554">
    <property type="entry name" value="Acetyltransferase_Eis"/>
</dbReference>
<dbReference type="Gene3D" id="3.40.630.30">
    <property type="match status" value="2"/>
</dbReference>
<dbReference type="Proteomes" id="UP000242246">
    <property type="component" value="Unassembled WGS sequence"/>
</dbReference>
<dbReference type="OrthoDB" id="9768284at2"/>
<dbReference type="PANTHER" id="PTHR37817:SF1">
    <property type="entry name" value="N-ACETYLTRANSFERASE EIS"/>
    <property type="match status" value="1"/>
</dbReference>
<name>A0A2A5S194_9LACT</name>
<dbReference type="InterPro" id="IPR041380">
    <property type="entry name" value="Acetyltransf_17"/>
</dbReference>
<dbReference type="EMBL" id="JXJX01000005">
    <property type="protein sequence ID" value="PCS07208.1"/>
    <property type="molecule type" value="Genomic_DNA"/>
</dbReference>
<keyword evidence="3" id="KW-1185">Reference proteome</keyword>
<dbReference type="SUPFAM" id="SSF55729">
    <property type="entry name" value="Acyl-CoA N-acyltransferases (Nat)"/>
    <property type="match status" value="1"/>
</dbReference>
<gene>
    <name evidence="2" type="ORF">RU87_GL001261</name>
</gene>
<dbReference type="Pfam" id="PF17668">
    <property type="entry name" value="Acetyltransf_17"/>
    <property type="match status" value="1"/>
</dbReference>
<proteinExistence type="predicted"/>
<organism evidence="2 3">
    <name type="scientific">Pseudolactococcus plantarum</name>
    <dbReference type="NCBI Taxonomy" id="1365"/>
    <lineage>
        <taxon>Bacteria</taxon>
        <taxon>Bacillati</taxon>
        <taxon>Bacillota</taxon>
        <taxon>Bacilli</taxon>
        <taxon>Lactobacillales</taxon>
        <taxon>Streptococcaceae</taxon>
        <taxon>Pseudolactococcus</taxon>
    </lineage>
</organism>
<sequence length="328" mass="38040">MTAQECLTLAKYAFHKAPTGGDDAFYKLLEQSTLHTHKVDSQVTSMIVDTQFKVYFRDQIVPMSGIGYVASYPEYRGNGAASQLMTEILQENYKQETIFSYLAPFSYAFYGQFGYHYVFDQKHYYLNSTDFPRGKKTDLTVKRLSFDQAKADLADVHGKANNNGSLYRQDFEWSYYFEIKKQPLFAIFYQGEHPTGYVIYEFKDMTFVIHEMIFLDETAKQAIYRFVSSHAGAFDEISYTAPSDSRLEADMLEPSQAKISLLPYMMARIVNLKAFLKHFPIKENKQFTIIDDILPENNLSFGEGEKVTMTIGEFTKYVMRDVILREYF</sequence>
<evidence type="ECO:0000313" key="2">
    <source>
        <dbReference type="EMBL" id="PCS07208.1"/>
    </source>
</evidence>